<name>A0A1A8XH36_9RHOO</name>
<keyword evidence="2" id="KW-1185">Reference proteome</keyword>
<evidence type="ECO:0000313" key="1">
    <source>
        <dbReference type="EMBL" id="SBT04470.1"/>
    </source>
</evidence>
<gene>
    <name evidence="1" type="ORF">PROAA_130003</name>
</gene>
<dbReference type="Proteomes" id="UP000199600">
    <property type="component" value="Unassembled WGS sequence"/>
</dbReference>
<evidence type="ECO:0000313" key="2">
    <source>
        <dbReference type="Proteomes" id="UP000199600"/>
    </source>
</evidence>
<dbReference type="RefSeq" id="WP_186409797.1">
    <property type="nucleotide sequence ID" value="NZ_FLQY01000035.1"/>
</dbReference>
<accession>A0A1A8XH36</accession>
<reference evidence="1 2" key="1">
    <citation type="submission" date="2016-06" db="EMBL/GenBank/DDBJ databases">
        <authorList>
            <person name="Kjaerup R.B."/>
            <person name="Dalgaard T.S."/>
            <person name="Juul-Madsen H.R."/>
        </authorList>
    </citation>
    <scope>NUCLEOTIDE SEQUENCE [LARGE SCALE GENOMIC DNA]</scope>
    <source>
        <strain evidence="1">2</strain>
    </source>
</reference>
<sequence length="108" mass="11995">MDSSPTNFIPTRAQTLDVLRHIGTHRPLLMLPGDDCGFGTLWVLDGQQVPPAIAKYLMRSGFVADAGATGFGARMLTLTDSGKRFRDNGVRWWKNLGYLQRLKITIFG</sequence>
<dbReference type="EMBL" id="FLQY01000035">
    <property type="protein sequence ID" value="SBT04470.1"/>
    <property type="molecule type" value="Genomic_DNA"/>
</dbReference>
<protein>
    <submittedName>
        <fullName evidence="1">Uncharacterized protein</fullName>
    </submittedName>
</protein>
<dbReference type="AlphaFoldDB" id="A0A1A8XH36"/>
<proteinExistence type="predicted"/>
<organism evidence="1 2">
    <name type="scientific">Candidatus Propionivibrio aalborgensis</name>
    <dbReference type="NCBI Taxonomy" id="1860101"/>
    <lineage>
        <taxon>Bacteria</taxon>
        <taxon>Pseudomonadati</taxon>
        <taxon>Pseudomonadota</taxon>
        <taxon>Betaproteobacteria</taxon>
        <taxon>Rhodocyclales</taxon>
        <taxon>Rhodocyclaceae</taxon>
        <taxon>Propionivibrio</taxon>
    </lineage>
</organism>